<evidence type="ECO:0000313" key="1">
    <source>
        <dbReference type="EMBL" id="KAG7160392.1"/>
    </source>
</evidence>
<protein>
    <submittedName>
        <fullName evidence="1">Uncharacterized protein</fullName>
    </submittedName>
</protein>
<keyword evidence="2" id="KW-1185">Reference proteome</keyword>
<comment type="caution">
    <text evidence="1">The sequence shown here is derived from an EMBL/GenBank/DDBJ whole genome shotgun (WGS) entry which is preliminary data.</text>
</comment>
<accession>A0A8J5JL68</accession>
<reference evidence="1" key="1">
    <citation type="journal article" date="2021" name="Sci. Adv.">
        <title>The American lobster genome reveals insights on longevity, neural, and immune adaptations.</title>
        <authorList>
            <person name="Polinski J.M."/>
            <person name="Zimin A.V."/>
            <person name="Clark K.F."/>
            <person name="Kohn A.B."/>
            <person name="Sadowski N."/>
            <person name="Timp W."/>
            <person name="Ptitsyn A."/>
            <person name="Khanna P."/>
            <person name="Romanova D.Y."/>
            <person name="Williams P."/>
            <person name="Greenwood S.J."/>
            <person name="Moroz L.L."/>
            <person name="Walt D.R."/>
            <person name="Bodnar A.G."/>
        </authorList>
    </citation>
    <scope>NUCLEOTIDE SEQUENCE</scope>
    <source>
        <strain evidence="1">GMGI-L3</strain>
    </source>
</reference>
<organism evidence="1 2">
    <name type="scientific">Homarus americanus</name>
    <name type="common">American lobster</name>
    <dbReference type="NCBI Taxonomy" id="6706"/>
    <lineage>
        <taxon>Eukaryota</taxon>
        <taxon>Metazoa</taxon>
        <taxon>Ecdysozoa</taxon>
        <taxon>Arthropoda</taxon>
        <taxon>Crustacea</taxon>
        <taxon>Multicrustacea</taxon>
        <taxon>Malacostraca</taxon>
        <taxon>Eumalacostraca</taxon>
        <taxon>Eucarida</taxon>
        <taxon>Decapoda</taxon>
        <taxon>Pleocyemata</taxon>
        <taxon>Astacidea</taxon>
        <taxon>Nephropoidea</taxon>
        <taxon>Nephropidae</taxon>
        <taxon>Homarus</taxon>
    </lineage>
</organism>
<name>A0A8J5JL68_HOMAM</name>
<dbReference type="Proteomes" id="UP000747542">
    <property type="component" value="Unassembled WGS sequence"/>
</dbReference>
<sequence>MAHVPYHPSHHGCVSNSDRITTAAATNNNNYRCLTYVNNMAMAYTTLPNTEDTLCGDSNTTTRAPPYCSATISTHTPTSQLLCVWW</sequence>
<dbReference type="EMBL" id="JAHLQT010031306">
    <property type="protein sequence ID" value="KAG7160392.1"/>
    <property type="molecule type" value="Genomic_DNA"/>
</dbReference>
<dbReference type="AlphaFoldDB" id="A0A8J5JL68"/>
<gene>
    <name evidence="1" type="ORF">Hamer_G001620</name>
</gene>
<evidence type="ECO:0000313" key="2">
    <source>
        <dbReference type="Proteomes" id="UP000747542"/>
    </source>
</evidence>
<proteinExistence type="predicted"/>